<evidence type="ECO:0000256" key="1">
    <source>
        <dbReference type="ARBA" id="ARBA00007992"/>
    </source>
</evidence>
<dbReference type="PRINTS" id="PR00420">
    <property type="entry name" value="RNGMNOXGNASE"/>
</dbReference>
<accession>A0ABR4I641</accession>
<dbReference type="InterPro" id="IPR036188">
    <property type="entry name" value="FAD/NAD-bd_sf"/>
</dbReference>
<sequence length="442" mass="48656">MPEIKKAIIIGAGPTGLTTSLVLHQRNNISTKIYELRPSPSTIGGAIGIPSNGLRLLDRLGVYQDLVDCASLDSKLFLHGVNGGLLGEVAWTEYLEKKIGYGYMRVKRGDLVRILLEANKERGVEVEFGRRVVSVSESESESESEAENGKGKGKGKITVRFDDGTEDSADLLIGADGIHSSIRSLYVDPDIKQEYTAFAVTSAVTPTSSLPKDLIPAPGMHTVITSEGLFALIPCTASGDELFWFFSRETPAPESEDARDGWEVRRQEALGNFKTDITAALAEVKGDWGEVIRAVVKNPEAIQFYPVYRLPPGGRWSRGRCILLGDAAHAMPPHAGQGVSMALEDGFALSGLLLQGQGEEKEGLEDIWRRYDAVRRPRIEWVTRKADMYGDIRKKTGPWGLWMKEMVFMVGFGVYNWVGLGRRGFRLGYLMYDIEKEVAPAS</sequence>
<organism evidence="8 9">
    <name type="scientific">Aspergillus cavernicola</name>
    <dbReference type="NCBI Taxonomy" id="176166"/>
    <lineage>
        <taxon>Eukaryota</taxon>
        <taxon>Fungi</taxon>
        <taxon>Dikarya</taxon>
        <taxon>Ascomycota</taxon>
        <taxon>Pezizomycotina</taxon>
        <taxon>Eurotiomycetes</taxon>
        <taxon>Eurotiomycetidae</taxon>
        <taxon>Eurotiales</taxon>
        <taxon>Aspergillaceae</taxon>
        <taxon>Aspergillus</taxon>
        <taxon>Aspergillus subgen. Nidulantes</taxon>
    </lineage>
</organism>
<evidence type="ECO:0000256" key="6">
    <source>
        <dbReference type="SAM" id="MobiDB-lite"/>
    </source>
</evidence>
<feature type="region of interest" description="Disordered" evidence="6">
    <location>
        <begin position="135"/>
        <end position="157"/>
    </location>
</feature>
<dbReference type="Gene3D" id="3.50.50.60">
    <property type="entry name" value="FAD/NAD(P)-binding domain"/>
    <property type="match status" value="1"/>
</dbReference>
<dbReference type="EMBL" id="JBFXLS010000055">
    <property type="protein sequence ID" value="KAL2823203.1"/>
    <property type="molecule type" value="Genomic_DNA"/>
</dbReference>
<protein>
    <recommendedName>
        <fullName evidence="7">FAD-binding domain-containing protein</fullName>
    </recommendedName>
</protein>
<evidence type="ECO:0000256" key="3">
    <source>
        <dbReference type="ARBA" id="ARBA00022827"/>
    </source>
</evidence>
<comment type="caution">
    <text evidence="8">The sequence shown here is derived from an EMBL/GenBank/DDBJ whole genome shotgun (WGS) entry which is preliminary data.</text>
</comment>
<reference evidence="8 9" key="1">
    <citation type="submission" date="2024-07" db="EMBL/GenBank/DDBJ databases">
        <title>Section-level genome sequencing and comparative genomics of Aspergillus sections Usti and Cavernicolus.</title>
        <authorList>
            <consortium name="Lawrence Berkeley National Laboratory"/>
            <person name="Nybo J.L."/>
            <person name="Vesth T.C."/>
            <person name="Theobald S."/>
            <person name="Frisvad J.C."/>
            <person name="Larsen T.O."/>
            <person name="Kjaerboelling I."/>
            <person name="Rothschild-Mancinelli K."/>
            <person name="Lyhne E.K."/>
            <person name="Kogle M.E."/>
            <person name="Barry K."/>
            <person name="Clum A."/>
            <person name="Na H."/>
            <person name="Ledsgaard L."/>
            <person name="Lin J."/>
            <person name="Lipzen A."/>
            <person name="Kuo A."/>
            <person name="Riley R."/>
            <person name="Mondo S."/>
            <person name="LaButti K."/>
            <person name="Haridas S."/>
            <person name="Pangalinan J."/>
            <person name="Salamov A.A."/>
            <person name="Simmons B.A."/>
            <person name="Magnuson J.K."/>
            <person name="Chen J."/>
            <person name="Drula E."/>
            <person name="Henrissat B."/>
            <person name="Wiebenga A."/>
            <person name="Lubbers R.J."/>
            <person name="Gomes A.C."/>
            <person name="Makela M.R."/>
            <person name="Stajich J."/>
            <person name="Grigoriev I.V."/>
            <person name="Mortensen U.H."/>
            <person name="De vries R.P."/>
            <person name="Baker S.E."/>
            <person name="Andersen M.R."/>
        </authorList>
    </citation>
    <scope>NUCLEOTIDE SEQUENCE [LARGE SCALE GENOMIC DNA]</scope>
    <source>
        <strain evidence="8 9">CBS 600.67</strain>
    </source>
</reference>
<dbReference type="PANTHER" id="PTHR13789">
    <property type="entry name" value="MONOOXYGENASE"/>
    <property type="match status" value="1"/>
</dbReference>
<gene>
    <name evidence="8" type="ORF">BDW59DRAFT_173683</name>
</gene>
<name>A0ABR4I641_9EURO</name>
<proteinExistence type="inferred from homology"/>
<dbReference type="Pfam" id="PF01494">
    <property type="entry name" value="FAD_binding_3"/>
    <property type="match status" value="2"/>
</dbReference>
<evidence type="ECO:0000259" key="7">
    <source>
        <dbReference type="Pfam" id="PF01494"/>
    </source>
</evidence>
<feature type="domain" description="FAD-binding" evidence="7">
    <location>
        <begin position="7"/>
        <end position="278"/>
    </location>
</feature>
<keyword evidence="2" id="KW-0285">Flavoprotein</keyword>
<dbReference type="InterPro" id="IPR050493">
    <property type="entry name" value="FAD-dep_Monooxygenase_BioMet"/>
</dbReference>
<feature type="domain" description="FAD-binding" evidence="7">
    <location>
        <begin position="315"/>
        <end position="385"/>
    </location>
</feature>
<evidence type="ECO:0000313" key="9">
    <source>
        <dbReference type="Proteomes" id="UP001610335"/>
    </source>
</evidence>
<dbReference type="Proteomes" id="UP001610335">
    <property type="component" value="Unassembled WGS sequence"/>
</dbReference>
<evidence type="ECO:0000256" key="5">
    <source>
        <dbReference type="ARBA" id="ARBA00023033"/>
    </source>
</evidence>
<keyword evidence="4" id="KW-0560">Oxidoreductase</keyword>
<evidence type="ECO:0000313" key="8">
    <source>
        <dbReference type="EMBL" id="KAL2823203.1"/>
    </source>
</evidence>
<dbReference type="InterPro" id="IPR002938">
    <property type="entry name" value="FAD-bd"/>
</dbReference>
<dbReference type="PANTHER" id="PTHR13789:SF309">
    <property type="entry name" value="PUTATIVE (AFU_ORTHOLOGUE AFUA_6G14510)-RELATED"/>
    <property type="match status" value="1"/>
</dbReference>
<keyword evidence="9" id="KW-1185">Reference proteome</keyword>
<evidence type="ECO:0000256" key="4">
    <source>
        <dbReference type="ARBA" id="ARBA00023002"/>
    </source>
</evidence>
<comment type="similarity">
    <text evidence="1">Belongs to the paxM FAD-dependent monooxygenase family.</text>
</comment>
<evidence type="ECO:0000256" key="2">
    <source>
        <dbReference type="ARBA" id="ARBA00022630"/>
    </source>
</evidence>
<dbReference type="SUPFAM" id="SSF51905">
    <property type="entry name" value="FAD/NAD(P)-binding domain"/>
    <property type="match status" value="1"/>
</dbReference>
<keyword evidence="3" id="KW-0274">FAD</keyword>
<keyword evidence="5" id="KW-0503">Monooxygenase</keyword>